<evidence type="ECO:0000313" key="2">
    <source>
        <dbReference type="EMBL" id="MBL6448072.1"/>
    </source>
</evidence>
<dbReference type="Proteomes" id="UP000614216">
    <property type="component" value="Unassembled WGS sequence"/>
</dbReference>
<organism evidence="2 3">
    <name type="scientific">Fulvivirga marina</name>
    <dbReference type="NCBI Taxonomy" id="2494733"/>
    <lineage>
        <taxon>Bacteria</taxon>
        <taxon>Pseudomonadati</taxon>
        <taxon>Bacteroidota</taxon>
        <taxon>Cytophagia</taxon>
        <taxon>Cytophagales</taxon>
        <taxon>Fulvivirgaceae</taxon>
        <taxon>Fulvivirga</taxon>
    </lineage>
</organism>
<protein>
    <submittedName>
        <fullName evidence="2">Acyl carrier protein</fullName>
    </submittedName>
</protein>
<feature type="domain" description="Carrier" evidence="1">
    <location>
        <begin position="4"/>
        <end position="80"/>
    </location>
</feature>
<evidence type="ECO:0000259" key="1">
    <source>
        <dbReference type="PROSITE" id="PS50075"/>
    </source>
</evidence>
<keyword evidence="3" id="KW-1185">Reference proteome</keyword>
<dbReference type="PROSITE" id="PS50075">
    <property type="entry name" value="CARRIER"/>
    <property type="match status" value="1"/>
</dbReference>
<proteinExistence type="predicted"/>
<dbReference type="Gene3D" id="1.10.1200.10">
    <property type="entry name" value="ACP-like"/>
    <property type="match status" value="1"/>
</dbReference>
<dbReference type="InterPro" id="IPR036736">
    <property type="entry name" value="ACP-like_sf"/>
</dbReference>
<gene>
    <name evidence="2" type="ORF">JMN32_17270</name>
</gene>
<dbReference type="Pfam" id="PF00550">
    <property type="entry name" value="PP-binding"/>
    <property type="match status" value="1"/>
</dbReference>
<dbReference type="AlphaFoldDB" id="A0A937FZW1"/>
<dbReference type="InterPro" id="IPR009081">
    <property type="entry name" value="PP-bd_ACP"/>
</dbReference>
<accession>A0A937FZW1</accession>
<reference evidence="2" key="1">
    <citation type="submission" date="2021-01" db="EMBL/GenBank/DDBJ databases">
        <title>Fulvivirga kasyanovii gen. nov., sp nov., a novel member of the phylum Bacteroidetes isolated from seawater in a mussel farm.</title>
        <authorList>
            <person name="Zhao L.-H."/>
            <person name="Wang Z.-J."/>
        </authorList>
    </citation>
    <scope>NUCLEOTIDE SEQUENCE</scope>
    <source>
        <strain evidence="2">29W222</strain>
    </source>
</reference>
<name>A0A937FZW1_9BACT</name>
<comment type="caution">
    <text evidence="2">The sequence shown here is derived from an EMBL/GenBank/DDBJ whole genome shotgun (WGS) entry which is preliminary data.</text>
</comment>
<dbReference type="EMBL" id="JAEUGD010000058">
    <property type="protein sequence ID" value="MBL6448072.1"/>
    <property type="molecule type" value="Genomic_DNA"/>
</dbReference>
<dbReference type="SUPFAM" id="SSF47336">
    <property type="entry name" value="ACP-like"/>
    <property type="match status" value="1"/>
</dbReference>
<sequence>MTKEDLKKLLFQLLKSIAPDAEPEKLRPDENIREALDIDSFDYLSFIVALDEKLGIETPEEDYGKISTLDDLMNYLSVRT</sequence>
<evidence type="ECO:0000313" key="3">
    <source>
        <dbReference type="Proteomes" id="UP000614216"/>
    </source>
</evidence>